<reference evidence="2" key="1">
    <citation type="journal article" date="2019" name="Plant Biotechnol. J.">
        <title>Genome sequencing of the Australian wild diploid species Gossypium australe highlights disease resistance and delayed gland morphogenesis.</title>
        <authorList>
            <person name="Cai Y."/>
            <person name="Cai X."/>
            <person name="Wang Q."/>
            <person name="Wang P."/>
            <person name="Zhang Y."/>
            <person name="Cai C."/>
            <person name="Xu Y."/>
            <person name="Wang K."/>
            <person name="Zhou Z."/>
            <person name="Wang C."/>
            <person name="Geng S."/>
            <person name="Li B."/>
            <person name="Dong Q."/>
            <person name="Hou Y."/>
            <person name="Wang H."/>
            <person name="Ai P."/>
            <person name="Liu Z."/>
            <person name="Yi F."/>
            <person name="Sun M."/>
            <person name="An G."/>
            <person name="Cheng J."/>
            <person name="Zhang Y."/>
            <person name="Shi Q."/>
            <person name="Xie Y."/>
            <person name="Shi X."/>
            <person name="Chang Y."/>
            <person name="Huang F."/>
            <person name="Chen Y."/>
            <person name="Hong S."/>
            <person name="Mi L."/>
            <person name="Sun Q."/>
            <person name="Zhang L."/>
            <person name="Zhou B."/>
            <person name="Peng R."/>
            <person name="Zhang X."/>
            <person name="Liu F."/>
        </authorList>
    </citation>
    <scope>NUCLEOTIDE SEQUENCE [LARGE SCALE GENOMIC DNA]</scope>
    <source>
        <strain evidence="2">cv. PA1801</strain>
    </source>
</reference>
<dbReference type="AlphaFoldDB" id="A0A5B6WYZ2"/>
<comment type="caution">
    <text evidence="1">The sequence shown here is derived from an EMBL/GenBank/DDBJ whole genome shotgun (WGS) entry which is preliminary data.</text>
</comment>
<dbReference type="EMBL" id="SMMG02000001">
    <property type="protein sequence ID" value="KAA3487159.1"/>
    <property type="molecule type" value="Genomic_DNA"/>
</dbReference>
<name>A0A5B6WYZ2_9ROSI</name>
<dbReference type="Proteomes" id="UP000325315">
    <property type="component" value="Unassembled WGS sequence"/>
</dbReference>
<evidence type="ECO:0000313" key="2">
    <source>
        <dbReference type="Proteomes" id="UP000325315"/>
    </source>
</evidence>
<proteinExistence type="predicted"/>
<keyword evidence="2" id="KW-1185">Reference proteome</keyword>
<accession>A0A5B6WYZ2</accession>
<protein>
    <submittedName>
        <fullName evidence="1">Uncharacterized protein</fullName>
    </submittedName>
</protein>
<organism evidence="1 2">
    <name type="scientific">Gossypium australe</name>
    <dbReference type="NCBI Taxonomy" id="47621"/>
    <lineage>
        <taxon>Eukaryota</taxon>
        <taxon>Viridiplantae</taxon>
        <taxon>Streptophyta</taxon>
        <taxon>Embryophyta</taxon>
        <taxon>Tracheophyta</taxon>
        <taxon>Spermatophyta</taxon>
        <taxon>Magnoliopsida</taxon>
        <taxon>eudicotyledons</taxon>
        <taxon>Gunneridae</taxon>
        <taxon>Pentapetalae</taxon>
        <taxon>rosids</taxon>
        <taxon>malvids</taxon>
        <taxon>Malvales</taxon>
        <taxon>Malvaceae</taxon>
        <taxon>Malvoideae</taxon>
        <taxon>Gossypium</taxon>
    </lineage>
</organism>
<evidence type="ECO:0000313" key="1">
    <source>
        <dbReference type="EMBL" id="KAA3487159.1"/>
    </source>
</evidence>
<sequence>MAYMQTKTIQAMQVAAEAYAAVLLLFDPTEDMLEKLSTTTLYPNFTVYSSCLLKCHINLSDGLSGLTRIFKMRLVSIGAHFPWIKSQFQAFPYV</sequence>
<gene>
    <name evidence="1" type="ORF">EPI10_031005</name>
</gene>